<name>A0A8W7PYS4_ANOCL</name>
<dbReference type="AlphaFoldDB" id="A0A8W7PYS4"/>
<accession>A0A8W7PYS4</accession>
<dbReference type="EnsemblMetazoa" id="ACOM039171-RA">
    <property type="protein sequence ID" value="ACOM039171-PA.1"/>
    <property type="gene ID" value="ACOM039171"/>
</dbReference>
<dbReference type="VEuPathDB" id="VectorBase:ACON2_033797"/>
<organism evidence="1">
    <name type="scientific">Anopheles coluzzii</name>
    <name type="common">African malaria mosquito</name>
    <dbReference type="NCBI Taxonomy" id="1518534"/>
    <lineage>
        <taxon>Eukaryota</taxon>
        <taxon>Metazoa</taxon>
        <taxon>Ecdysozoa</taxon>
        <taxon>Arthropoda</taxon>
        <taxon>Hexapoda</taxon>
        <taxon>Insecta</taxon>
        <taxon>Pterygota</taxon>
        <taxon>Neoptera</taxon>
        <taxon>Endopterygota</taxon>
        <taxon>Diptera</taxon>
        <taxon>Nematocera</taxon>
        <taxon>Culicoidea</taxon>
        <taxon>Culicidae</taxon>
        <taxon>Anophelinae</taxon>
        <taxon>Anopheles</taxon>
    </lineage>
</organism>
<evidence type="ECO:0000313" key="1">
    <source>
        <dbReference type="EnsemblMetazoa" id="ACOM039171-PA.1"/>
    </source>
</evidence>
<proteinExistence type="predicted"/>
<protein>
    <submittedName>
        <fullName evidence="1">Uncharacterized protein</fullName>
    </submittedName>
</protein>
<reference evidence="1" key="1">
    <citation type="submission" date="2022-08" db="UniProtKB">
        <authorList>
            <consortium name="EnsemblMetazoa"/>
        </authorList>
    </citation>
    <scope>IDENTIFICATION</scope>
</reference>
<sequence length="152" mass="16714">LNASTTRSYTIVQIARKMFRSLLAPFNKCCSGSPEDTAEDEPQAHDDLTQAVPANIQVDEISPSRAKRMREDEGDNLSVAGCVEMRNWHKDQKQESPIVQDAAVPEGQSIHKKLKPSEEFEMMEMQSGKVATLATENIPTLVTVALDANAEG</sequence>
<dbReference type="Proteomes" id="UP000075882">
    <property type="component" value="Unassembled WGS sequence"/>
</dbReference>